<dbReference type="PANTHER" id="PTHR24025:SF31">
    <property type="entry name" value="NEURAL-CADHERIN"/>
    <property type="match status" value="1"/>
</dbReference>
<dbReference type="GO" id="GO:0001736">
    <property type="term" value="P:establishment of planar polarity"/>
    <property type="evidence" value="ECO:0007669"/>
    <property type="project" value="UniProtKB-ARBA"/>
</dbReference>
<dbReference type="GO" id="GO:0030154">
    <property type="term" value="P:cell differentiation"/>
    <property type="evidence" value="ECO:0007669"/>
    <property type="project" value="UniProtKB-ARBA"/>
</dbReference>
<evidence type="ECO:0000256" key="2">
    <source>
        <dbReference type="ARBA" id="ARBA00022536"/>
    </source>
</evidence>
<dbReference type="PANTHER" id="PTHR24025">
    <property type="entry name" value="DESMOGLEIN FAMILY MEMBER"/>
    <property type="match status" value="1"/>
</dbReference>
<protein>
    <recommendedName>
        <fullName evidence="13">Cadherin domain-containing protein</fullName>
    </recommendedName>
</protein>
<keyword evidence="9" id="KW-0472">Membrane</keyword>
<name>A0A8K0NYL3_LADFU</name>
<dbReference type="OrthoDB" id="6252479at2759"/>
<dbReference type="PRINTS" id="PR00205">
    <property type="entry name" value="CADHERIN"/>
</dbReference>
<evidence type="ECO:0000256" key="12">
    <source>
        <dbReference type="PROSITE-ProRule" id="PRU00043"/>
    </source>
</evidence>
<dbReference type="GO" id="GO:0007163">
    <property type="term" value="P:establishment or maintenance of cell polarity"/>
    <property type="evidence" value="ECO:0007669"/>
    <property type="project" value="UniProtKB-ARBA"/>
</dbReference>
<dbReference type="Pfam" id="PF00028">
    <property type="entry name" value="Cadherin"/>
    <property type="match status" value="3"/>
</dbReference>
<comment type="subcellular location">
    <subcellularLocation>
        <location evidence="1">Cell membrane</location>
        <topology evidence="1">Single-pass type I membrane protein</topology>
    </subcellularLocation>
</comment>
<dbReference type="GO" id="GO:0005911">
    <property type="term" value="C:cell-cell junction"/>
    <property type="evidence" value="ECO:0007669"/>
    <property type="project" value="TreeGrafter"/>
</dbReference>
<dbReference type="GO" id="GO:0048589">
    <property type="term" value="P:developmental growth"/>
    <property type="evidence" value="ECO:0007669"/>
    <property type="project" value="UniProtKB-ARBA"/>
</dbReference>
<reference evidence="14" key="1">
    <citation type="submission" date="2013-04" db="EMBL/GenBank/DDBJ databases">
        <authorList>
            <person name="Qu J."/>
            <person name="Murali S.C."/>
            <person name="Bandaranaike D."/>
            <person name="Bellair M."/>
            <person name="Blankenburg K."/>
            <person name="Chao H."/>
            <person name="Dinh H."/>
            <person name="Doddapaneni H."/>
            <person name="Downs B."/>
            <person name="Dugan-Rocha S."/>
            <person name="Elkadiri S."/>
            <person name="Gnanaolivu R.D."/>
            <person name="Hernandez B."/>
            <person name="Javaid M."/>
            <person name="Jayaseelan J.C."/>
            <person name="Lee S."/>
            <person name="Li M."/>
            <person name="Ming W."/>
            <person name="Munidasa M."/>
            <person name="Muniz J."/>
            <person name="Nguyen L."/>
            <person name="Ongeri F."/>
            <person name="Osuji N."/>
            <person name="Pu L.-L."/>
            <person name="Puazo M."/>
            <person name="Qu C."/>
            <person name="Quiroz J."/>
            <person name="Raj R."/>
            <person name="Weissenberger G."/>
            <person name="Xin Y."/>
            <person name="Zou X."/>
            <person name="Han Y."/>
            <person name="Richards S."/>
            <person name="Worley K."/>
            <person name="Muzny D."/>
            <person name="Gibbs R."/>
        </authorList>
    </citation>
    <scope>NUCLEOTIDE SEQUENCE</scope>
    <source>
        <strain evidence="14">Sampled in the wild</strain>
    </source>
</reference>
<dbReference type="InterPro" id="IPR002126">
    <property type="entry name" value="Cadherin-like_dom"/>
</dbReference>
<keyword evidence="4" id="KW-0732">Signal</keyword>
<dbReference type="Gene3D" id="2.60.40.60">
    <property type="entry name" value="Cadherins"/>
    <property type="match status" value="3"/>
</dbReference>
<feature type="domain" description="Cadherin" evidence="13">
    <location>
        <begin position="251"/>
        <end position="331"/>
    </location>
</feature>
<dbReference type="GO" id="GO:0007156">
    <property type="term" value="P:homophilic cell adhesion via plasma membrane adhesion molecules"/>
    <property type="evidence" value="ECO:0007669"/>
    <property type="project" value="InterPro"/>
</dbReference>
<feature type="domain" description="Cadherin" evidence="13">
    <location>
        <begin position="144"/>
        <end position="250"/>
    </location>
</feature>
<evidence type="ECO:0000313" key="15">
    <source>
        <dbReference type="Proteomes" id="UP000792457"/>
    </source>
</evidence>
<evidence type="ECO:0000256" key="10">
    <source>
        <dbReference type="ARBA" id="ARBA00023157"/>
    </source>
</evidence>
<gene>
    <name evidence="14" type="ORF">J437_LFUL004092</name>
</gene>
<dbReference type="InterPro" id="IPR015919">
    <property type="entry name" value="Cadherin-like_sf"/>
</dbReference>
<reference evidence="14" key="2">
    <citation type="submission" date="2017-10" db="EMBL/GenBank/DDBJ databases">
        <title>Ladona fulva Genome sequencing and assembly.</title>
        <authorList>
            <person name="Murali S."/>
            <person name="Richards S."/>
            <person name="Bandaranaike D."/>
            <person name="Bellair M."/>
            <person name="Blankenburg K."/>
            <person name="Chao H."/>
            <person name="Dinh H."/>
            <person name="Doddapaneni H."/>
            <person name="Dugan-Rocha S."/>
            <person name="Elkadiri S."/>
            <person name="Gnanaolivu R."/>
            <person name="Hernandez B."/>
            <person name="Skinner E."/>
            <person name="Javaid M."/>
            <person name="Lee S."/>
            <person name="Li M."/>
            <person name="Ming W."/>
            <person name="Munidasa M."/>
            <person name="Muniz J."/>
            <person name="Nguyen L."/>
            <person name="Hughes D."/>
            <person name="Osuji N."/>
            <person name="Pu L.-L."/>
            <person name="Puazo M."/>
            <person name="Qu C."/>
            <person name="Quiroz J."/>
            <person name="Raj R."/>
            <person name="Weissenberger G."/>
            <person name="Xin Y."/>
            <person name="Zou X."/>
            <person name="Han Y."/>
            <person name="Worley K."/>
            <person name="Muzny D."/>
            <person name="Gibbs R."/>
        </authorList>
    </citation>
    <scope>NUCLEOTIDE SEQUENCE</scope>
    <source>
        <strain evidence="14">Sampled in the wild</strain>
    </source>
</reference>
<keyword evidence="2" id="KW-0245">EGF-like domain</keyword>
<organism evidence="14 15">
    <name type="scientific">Ladona fulva</name>
    <name type="common">Scarce chaser dragonfly</name>
    <name type="synonym">Libellula fulva</name>
    <dbReference type="NCBI Taxonomy" id="123851"/>
    <lineage>
        <taxon>Eukaryota</taxon>
        <taxon>Metazoa</taxon>
        <taxon>Ecdysozoa</taxon>
        <taxon>Arthropoda</taxon>
        <taxon>Hexapoda</taxon>
        <taxon>Insecta</taxon>
        <taxon>Pterygota</taxon>
        <taxon>Palaeoptera</taxon>
        <taxon>Odonata</taxon>
        <taxon>Epiprocta</taxon>
        <taxon>Anisoptera</taxon>
        <taxon>Libelluloidea</taxon>
        <taxon>Libellulidae</taxon>
        <taxon>Ladona</taxon>
    </lineage>
</organism>
<evidence type="ECO:0000256" key="1">
    <source>
        <dbReference type="ARBA" id="ARBA00004251"/>
    </source>
</evidence>
<keyword evidence="5" id="KW-0677">Repeat</keyword>
<dbReference type="InterPro" id="IPR020894">
    <property type="entry name" value="Cadherin_CS"/>
</dbReference>
<evidence type="ECO:0000313" key="14">
    <source>
        <dbReference type="EMBL" id="KAG8226851.1"/>
    </source>
</evidence>
<keyword evidence="8" id="KW-1133">Transmembrane helix</keyword>
<feature type="domain" description="Cadherin" evidence="13">
    <location>
        <begin position="29"/>
        <end position="143"/>
    </location>
</feature>
<dbReference type="GO" id="GO:0048513">
    <property type="term" value="P:animal organ development"/>
    <property type="evidence" value="ECO:0007669"/>
    <property type="project" value="UniProtKB-ARBA"/>
</dbReference>
<dbReference type="PROSITE" id="PS50268">
    <property type="entry name" value="CADHERIN_2"/>
    <property type="match status" value="3"/>
</dbReference>
<keyword evidence="15" id="KW-1185">Reference proteome</keyword>
<evidence type="ECO:0000256" key="5">
    <source>
        <dbReference type="ARBA" id="ARBA00022737"/>
    </source>
</evidence>
<dbReference type="PROSITE" id="PS00232">
    <property type="entry name" value="CADHERIN_1"/>
    <property type="match status" value="2"/>
</dbReference>
<dbReference type="AlphaFoldDB" id="A0A8K0NYL3"/>
<dbReference type="SMART" id="SM00112">
    <property type="entry name" value="CA"/>
    <property type="match status" value="3"/>
</dbReference>
<dbReference type="GO" id="GO:0048731">
    <property type="term" value="P:system development"/>
    <property type="evidence" value="ECO:0007669"/>
    <property type="project" value="UniProtKB-ARBA"/>
</dbReference>
<evidence type="ECO:0000256" key="7">
    <source>
        <dbReference type="ARBA" id="ARBA00022889"/>
    </source>
</evidence>
<dbReference type="CDD" id="cd11304">
    <property type="entry name" value="Cadherin_repeat"/>
    <property type="match status" value="3"/>
</dbReference>
<dbReference type="FunFam" id="2.60.40.60:FF:000033">
    <property type="entry name" value="FAT atypical cadherin 1"/>
    <property type="match status" value="1"/>
</dbReference>
<evidence type="ECO:0000256" key="9">
    <source>
        <dbReference type="ARBA" id="ARBA00023136"/>
    </source>
</evidence>
<dbReference type="EMBL" id="KZ308299">
    <property type="protein sequence ID" value="KAG8226851.1"/>
    <property type="molecule type" value="Genomic_DNA"/>
</dbReference>
<evidence type="ECO:0000256" key="6">
    <source>
        <dbReference type="ARBA" id="ARBA00022837"/>
    </source>
</evidence>
<evidence type="ECO:0000256" key="8">
    <source>
        <dbReference type="ARBA" id="ARBA00022989"/>
    </source>
</evidence>
<keyword evidence="11" id="KW-0325">Glycoprotein</keyword>
<evidence type="ECO:0000256" key="11">
    <source>
        <dbReference type="ARBA" id="ARBA00023180"/>
    </source>
</evidence>
<evidence type="ECO:0000259" key="13">
    <source>
        <dbReference type="PROSITE" id="PS50268"/>
    </source>
</evidence>
<keyword evidence="3" id="KW-0812">Transmembrane</keyword>
<keyword evidence="10" id="KW-1015">Disulfide bond</keyword>
<dbReference type="Proteomes" id="UP000792457">
    <property type="component" value="Unassembled WGS sequence"/>
</dbReference>
<evidence type="ECO:0000256" key="4">
    <source>
        <dbReference type="ARBA" id="ARBA00022729"/>
    </source>
</evidence>
<dbReference type="GO" id="GO:0005509">
    <property type="term" value="F:calcium ion binding"/>
    <property type="evidence" value="ECO:0007669"/>
    <property type="project" value="UniProtKB-UniRule"/>
</dbReference>
<dbReference type="GO" id="GO:0008104">
    <property type="term" value="P:intracellular protein localization"/>
    <property type="evidence" value="ECO:0007669"/>
    <property type="project" value="UniProtKB-ARBA"/>
</dbReference>
<evidence type="ECO:0000256" key="3">
    <source>
        <dbReference type="ARBA" id="ARBA00022692"/>
    </source>
</evidence>
<dbReference type="InterPro" id="IPR050971">
    <property type="entry name" value="Cadherin-domain_protein"/>
</dbReference>
<dbReference type="FunFam" id="2.60.40.60:FF:000039">
    <property type="entry name" value="FAT atypical cadherin 3"/>
    <property type="match status" value="1"/>
</dbReference>
<keyword evidence="7" id="KW-0130">Cell adhesion</keyword>
<sequence>MITASDSPSPPVAWVTIVLKDVNDMSPEFISPNETTVAENIPANTVVLAIKAIDKDEGRNSYIEYSLAPAPPEGGEGPPDSSDLPFVLGPVDGLLRVSGPIDREIRSTYTLAVTARDRGDPPRTSSTRVIVRISDENDNAPVFDPRRYSATVAENASLGASVLRVSATDVDEGRHGRVRYVIAAGDPNRDFSVGEDSGVVRVAKNLNAERRSQYVLTVRAEDEAEPEARRFDTAALAIAVADVNDNPPTFLDSPYLAYVVEGAGAQALPAAVLTVAAFDADAPPNNQVRYFIKEGDNDLFKINASSGEISLHRALDRETQAEYLLTLVAMDTVTIVTN</sequence>
<comment type="caution">
    <text evidence="14">The sequence shown here is derived from an EMBL/GenBank/DDBJ whole genome shotgun (WGS) entry which is preliminary data.</text>
</comment>
<proteinExistence type="predicted"/>
<dbReference type="GO" id="GO:0005886">
    <property type="term" value="C:plasma membrane"/>
    <property type="evidence" value="ECO:0007669"/>
    <property type="project" value="UniProtKB-SubCell"/>
</dbReference>
<dbReference type="SUPFAM" id="SSF49313">
    <property type="entry name" value="Cadherin-like"/>
    <property type="match status" value="3"/>
</dbReference>
<accession>A0A8K0NYL3</accession>
<keyword evidence="6 12" id="KW-0106">Calcium</keyword>